<dbReference type="Proteomes" id="UP000023758">
    <property type="component" value="Unassembled WGS sequence"/>
</dbReference>
<feature type="compositionally biased region" description="Low complexity" evidence="1">
    <location>
        <begin position="120"/>
        <end position="130"/>
    </location>
</feature>
<feature type="compositionally biased region" description="Low complexity" evidence="1">
    <location>
        <begin position="657"/>
        <end position="674"/>
    </location>
</feature>
<protein>
    <recommendedName>
        <fullName evidence="3">DUF7820 domain-containing protein</fullName>
    </recommendedName>
</protein>
<feature type="region of interest" description="Disordered" evidence="1">
    <location>
        <begin position="354"/>
        <end position="380"/>
    </location>
</feature>
<feature type="region of interest" description="Disordered" evidence="1">
    <location>
        <begin position="1"/>
        <end position="179"/>
    </location>
</feature>
<keyword evidence="2" id="KW-0812">Transmembrane</keyword>
<feature type="compositionally biased region" description="Polar residues" evidence="1">
    <location>
        <begin position="156"/>
        <end position="179"/>
    </location>
</feature>
<feature type="region of interest" description="Disordered" evidence="1">
    <location>
        <begin position="315"/>
        <end position="338"/>
    </location>
</feature>
<gene>
    <name evidence="4" type="ORF">H103_07740</name>
</gene>
<dbReference type="PANTHER" id="PTHR42078">
    <property type="entry name" value="GLUCAN 1, 4-ALPHA-GLUCOSIDASE"/>
    <property type="match status" value="1"/>
</dbReference>
<feature type="compositionally biased region" description="Basic and acidic residues" evidence="1">
    <location>
        <begin position="421"/>
        <end position="433"/>
    </location>
</feature>
<dbReference type="InterPro" id="IPR056722">
    <property type="entry name" value="DUF7820"/>
</dbReference>
<dbReference type="EMBL" id="KK207923">
    <property type="protein sequence ID" value="EZF48640.1"/>
    <property type="molecule type" value="Genomic_DNA"/>
</dbReference>
<feature type="compositionally biased region" description="Low complexity" evidence="1">
    <location>
        <begin position="355"/>
        <end position="367"/>
    </location>
</feature>
<feature type="transmembrane region" description="Helical" evidence="2">
    <location>
        <begin position="390"/>
        <end position="418"/>
    </location>
</feature>
<proteinExistence type="predicted"/>
<reference evidence="4" key="1">
    <citation type="submission" date="2014-02" db="EMBL/GenBank/DDBJ databases">
        <title>The Genome Sequence of Trichophyton rubrum (morphotype fischeri) CBS 288.86.</title>
        <authorList>
            <consortium name="The Broad Institute Genomics Platform"/>
            <person name="Cuomo C.A."/>
            <person name="White T.C."/>
            <person name="Graser Y."/>
            <person name="Martinez-Rossi N."/>
            <person name="Heitman J."/>
            <person name="Young S.K."/>
            <person name="Zeng Q."/>
            <person name="Gargeya S."/>
            <person name="Abouelleil A."/>
            <person name="Alvarado L."/>
            <person name="Chapman S.B."/>
            <person name="Gainer-Dewar J."/>
            <person name="Goldberg J."/>
            <person name="Griggs A."/>
            <person name="Gujja S."/>
            <person name="Hansen M."/>
            <person name="Howarth C."/>
            <person name="Imamovic A."/>
            <person name="Larimer J."/>
            <person name="Martinez D."/>
            <person name="Murphy C."/>
            <person name="Pearson M.D."/>
            <person name="Persinoti G."/>
            <person name="Poon T."/>
            <person name="Priest M."/>
            <person name="Roberts A.D."/>
            <person name="Saif S."/>
            <person name="Shea T.D."/>
            <person name="Sykes S.N."/>
            <person name="Wortman J."/>
            <person name="Nusbaum C."/>
            <person name="Birren B."/>
        </authorList>
    </citation>
    <scope>NUCLEOTIDE SEQUENCE [LARGE SCALE GENOMIC DNA]</scope>
    <source>
        <strain evidence="4">CBS 288.86</strain>
    </source>
</reference>
<dbReference type="HOGENOM" id="CLU_011816_1_0_1"/>
<feature type="region of interest" description="Disordered" evidence="1">
    <location>
        <begin position="420"/>
        <end position="454"/>
    </location>
</feature>
<evidence type="ECO:0000256" key="1">
    <source>
        <dbReference type="SAM" id="MobiDB-lite"/>
    </source>
</evidence>
<dbReference type="OrthoDB" id="514070at2759"/>
<feature type="region of interest" description="Disordered" evidence="1">
    <location>
        <begin position="632"/>
        <end position="683"/>
    </location>
</feature>
<sequence length="771" mass="82764">MSDRPTSPSKGPEGDADRQKSPSIEQSSDSAGDGGGAGSEQSSSQASPVMDVFSDEFSVERIDNSSSNSQRQSVNSLSSHSSSSSDKTETRDGQDQISIPPLPTSSFQGIPESLERRASQLLQQQQQQYQQHHHQTVMPQIPDKKNFPPDAGPVPRTSSPAVSIAQSTASASHRSVSTVSRLSIPPRALSPYTGQTGPSHPYAMYSQGISVNRTSSISSNSTVRPPERNFVAAAPPQHPYALYSQNTVPEHVPDDPLNTTVPLPLPGHPQIYSQPAPAPVADEVGDILGTDGYREQLPPYTRYPEGIPEKSYYAPAAPTGVPGTTNIPSQPLETPVSPVSQVSSRTLLSENVPGAVAPAADSSAAESGNTSQEIVNEKEKRRNQKICCGLPLWIIGLIAIGLITGTLIGGVLGGIVGARQGQKEGGKTPDPDHQPTQTLPPTPTTSGTLDALPLPTTSGAPVFSPIPTGPISISGRTFNSLSQSCVNTTSLRLSWDCVDYGHFKGSISVGPKDTRTIKFSQAPLTGKFIYGDQIPAFADKEYMLQPAYDASAPDDGPAYFFYTTFDKLVIIPDDEFPYGVLGRSVKDSAQLKRSNNRSGKVQSQPGDKPWFCWWNTTYIELFIYANKNATEDDMKTSSDGSDDGMPSTPPTPYPRESTPTTTSASPTSTPITMSGEGGGNLPQAYPQAIKIKELRFSDASQSPPYCQQMQVLDDWSLSMLQNQATIEEKDSRSGPDAENIDLNQKLARRSQLIGSRDVVPDQCYCEWLYGN</sequence>
<keyword evidence="2" id="KW-0472">Membrane</keyword>
<feature type="compositionally biased region" description="Low complexity" evidence="1">
    <location>
        <begin position="64"/>
        <end position="85"/>
    </location>
</feature>
<feature type="compositionally biased region" description="Polar residues" evidence="1">
    <location>
        <begin position="322"/>
        <end position="338"/>
    </location>
</feature>
<evidence type="ECO:0000259" key="3">
    <source>
        <dbReference type="Pfam" id="PF25130"/>
    </source>
</evidence>
<organism evidence="4">
    <name type="scientific">Trichophyton rubrum CBS 288.86</name>
    <dbReference type="NCBI Taxonomy" id="1215330"/>
    <lineage>
        <taxon>Eukaryota</taxon>
        <taxon>Fungi</taxon>
        <taxon>Dikarya</taxon>
        <taxon>Ascomycota</taxon>
        <taxon>Pezizomycotina</taxon>
        <taxon>Eurotiomycetes</taxon>
        <taxon>Eurotiomycetidae</taxon>
        <taxon>Onygenales</taxon>
        <taxon>Arthrodermataceae</taxon>
        <taxon>Trichophyton</taxon>
    </lineage>
</organism>
<evidence type="ECO:0000313" key="4">
    <source>
        <dbReference type="EMBL" id="EZF48640.1"/>
    </source>
</evidence>
<dbReference type="AlphaFoldDB" id="A0A022VRI5"/>
<dbReference type="PANTHER" id="PTHR42078:SF1">
    <property type="entry name" value="GLUCAN 1, 4-ALPHA-GLUCOSIDASE"/>
    <property type="match status" value="1"/>
</dbReference>
<dbReference type="Pfam" id="PF25130">
    <property type="entry name" value="DUF7820"/>
    <property type="match status" value="1"/>
</dbReference>
<feature type="domain" description="DUF7820" evidence="3">
    <location>
        <begin position="445"/>
        <end position="768"/>
    </location>
</feature>
<accession>A0A022VRI5</accession>
<evidence type="ECO:0000256" key="2">
    <source>
        <dbReference type="SAM" id="Phobius"/>
    </source>
</evidence>
<name>A0A022VRI5_TRIRU</name>
<keyword evidence="2" id="KW-1133">Transmembrane helix</keyword>